<evidence type="ECO:0000313" key="2">
    <source>
        <dbReference type="Proteomes" id="UP000006064"/>
    </source>
</evidence>
<organism evidence="1 2">
    <name type="scientific">Thermococcus cleftensis (strain DSM 27260 / KACC 17922 / CL1)</name>
    <dbReference type="NCBI Taxonomy" id="163003"/>
    <lineage>
        <taxon>Archaea</taxon>
        <taxon>Methanobacteriati</taxon>
        <taxon>Methanobacteriota</taxon>
        <taxon>Thermococci</taxon>
        <taxon>Thermococcales</taxon>
        <taxon>Thermococcaceae</taxon>
        <taxon>Thermococcus</taxon>
    </lineage>
</organism>
<protein>
    <submittedName>
        <fullName evidence="1">Uncharacterized protein</fullName>
    </submittedName>
</protein>
<proteinExistence type="predicted"/>
<reference evidence="1 2" key="1">
    <citation type="journal article" date="2012" name="J. Bacteriol.">
        <title>Complete Genome Sequence of the Hyperthermophilic Archaeon Thermococcus sp. Strain CL1, Isolated from a Paralvinella sp. Polychaete Worm Collected from a Hydrothermal Vent.</title>
        <authorList>
            <person name="Jung J.H."/>
            <person name="Holden J.F."/>
            <person name="Seo D.H."/>
            <person name="Park K.H."/>
            <person name="Shin H."/>
            <person name="Ryu S."/>
            <person name="Lee J.H."/>
            <person name="Park C.S."/>
        </authorList>
    </citation>
    <scope>NUCLEOTIDE SEQUENCE [LARGE SCALE GENOMIC DNA]</scope>
    <source>
        <strain evidence="2">DSM 27260 / KACC 17922 / CL1</strain>
    </source>
</reference>
<sequence length="189" mass="20437">MRVGRRHVLSMVLILLTAVVAYALHWLHLNPVAYQGGGEEFHLQGEVLVINASTFPARIDRWALIGALRTSCVETDVRVCLGIRLSGRRNVAGTQVRISAPVTVEALPLNSSVQVTRAEVKVLASGNTWLDDVVPDDFVGFPVFKPLDGPFLVEARPCGDPNEAGCIVAIPTEPAWGKGCSSRRGQTSR</sequence>
<dbReference type="RefSeq" id="WP_014789500.1">
    <property type="nucleotide sequence ID" value="NC_018015.1"/>
</dbReference>
<dbReference type="AlphaFoldDB" id="I3ZVY5"/>
<gene>
    <name evidence="1" type="ORF">CL1_1672</name>
</gene>
<name>I3ZVY5_THECF</name>
<dbReference type="GeneID" id="13036978"/>
<dbReference type="HOGENOM" id="CLU_1431710_0_0_2"/>
<dbReference type="KEGG" id="thm:CL1_1672"/>
<dbReference type="EMBL" id="CP003651">
    <property type="protein sequence ID" value="AFL95869.1"/>
    <property type="molecule type" value="Genomic_DNA"/>
</dbReference>
<dbReference type="STRING" id="163003.CL1_1672"/>
<keyword evidence="2" id="KW-1185">Reference proteome</keyword>
<dbReference type="OrthoDB" id="94824at2157"/>
<accession>I3ZVY5</accession>
<dbReference type="Proteomes" id="UP000006064">
    <property type="component" value="Chromosome"/>
</dbReference>
<evidence type="ECO:0000313" key="1">
    <source>
        <dbReference type="EMBL" id="AFL95869.1"/>
    </source>
</evidence>